<name>A0AAD4BK75_BOLED</name>
<dbReference type="Proteomes" id="UP001194468">
    <property type="component" value="Unassembled WGS sequence"/>
</dbReference>
<keyword evidence="3" id="KW-1185">Reference proteome</keyword>
<keyword evidence="1" id="KW-1133">Transmembrane helix</keyword>
<evidence type="ECO:0000313" key="2">
    <source>
        <dbReference type="EMBL" id="KAF8433338.1"/>
    </source>
</evidence>
<proteinExistence type="predicted"/>
<reference evidence="2" key="2">
    <citation type="journal article" date="2020" name="Nat. Commun.">
        <title>Large-scale genome sequencing of mycorrhizal fungi provides insights into the early evolution of symbiotic traits.</title>
        <authorList>
            <person name="Miyauchi S."/>
            <person name="Kiss E."/>
            <person name="Kuo A."/>
            <person name="Drula E."/>
            <person name="Kohler A."/>
            <person name="Sanchez-Garcia M."/>
            <person name="Morin E."/>
            <person name="Andreopoulos B."/>
            <person name="Barry K.W."/>
            <person name="Bonito G."/>
            <person name="Buee M."/>
            <person name="Carver A."/>
            <person name="Chen C."/>
            <person name="Cichocki N."/>
            <person name="Clum A."/>
            <person name="Culley D."/>
            <person name="Crous P.W."/>
            <person name="Fauchery L."/>
            <person name="Girlanda M."/>
            <person name="Hayes R.D."/>
            <person name="Keri Z."/>
            <person name="LaButti K."/>
            <person name="Lipzen A."/>
            <person name="Lombard V."/>
            <person name="Magnuson J."/>
            <person name="Maillard F."/>
            <person name="Murat C."/>
            <person name="Nolan M."/>
            <person name="Ohm R.A."/>
            <person name="Pangilinan J."/>
            <person name="Pereira M.F."/>
            <person name="Perotto S."/>
            <person name="Peter M."/>
            <person name="Pfister S."/>
            <person name="Riley R."/>
            <person name="Sitrit Y."/>
            <person name="Stielow J.B."/>
            <person name="Szollosi G."/>
            <person name="Zifcakova L."/>
            <person name="Stursova M."/>
            <person name="Spatafora J.W."/>
            <person name="Tedersoo L."/>
            <person name="Vaario L.M."/>
            <person name="Yamada A."/>
            <person name="Yan M."/>
            <person name="Wang P."/>
            <person name="Xu J."/>
            <person name="Bruns T."/>
            <person name="Baldrian P."/>
            <person name="Vilgalys R."/>
            <person name="Dunand C."/>
            <person name="Henrissat B."/>
            <person name="Grigoriev I.V."/>
            <person name="Hibbett D."/>
            <person name="Nagy L.G."/>
            <person name="Martin F.M."/>
        </authorList>
    </citation>
    <scope>NUCLEOTIDE SEQUENCE</scope>
    <source>
        <strain evidence="2">BED1</strain>
    </source>
</reference>
<keyword evidence="1" id="KW-0472">Membrane</keyword>
<protein>
    <submittedName>
        <fullName evidence="2">Uncharacterized protein</fullName>
    </submittedName>
</protein>
<dbReference type="AlphaFoldDB" id="A0AAD4BK75"/>
<organism evidence="2 3">
    <name type="scientific">Boletus edulis BED1</name>
    <dbReference type="NCBI Taxonomy" id="1328754"/>
    <lineage>
        <taxon>Eukaryota</taxon>
        <taxon>Fungi</taxon>
        <taxon>Dikarya</taxon>
        <taxon>Basidiomycota</taxon>
        <taxon>Agaricomycotina</taxon>
        <taxon>Agaricomycetes</taxon>
        <taxon>Agaricomycetidae</taxon>
        <taxon>Boletales</taxon>
        <taxon>Boletineae</taxon>
        <taxon>Boletaceae</taxon>
        <taxon>Boletoideae</taxon>
        <taxon>Boletus</taxon>
    </lineage>
</organism>
<sequence length="322" mass="36912">MPHFLTGHTYCLSPSMKYLDVLNANVPKAPSEQGMPTDFKICVLDLDILVALLDPIFGQFIDEHDNCVMEDHDHKAESEINSLVLQQTSQMSEFFRKEKERQGYFINILSKFDIDVVPGSIGSFTNNREMCIQLYPYMLLKVKSSIGSKDAKPYCQEVPYYIGRTSDKVKKEIDLMGTFFNFPCLIVTLYGVFLLPAHFYMLLRKNAMKNFRKCLKSSGICSLLIHILAASRAQMGRQTSSISKLWIRLLFIVKREEGKQLCIKFMQTYSHTVHEQCAVWEIAPPLREFCNDIPGEWMMVVMDFLENYDSSSITSLVGNKGD</sequence>
<comment type="caution">
    <text evidence="2">The sequence shown here is derived from an EMBL/GenBank/DDBJ whole genome shotgun (WGS) entry which is preliminary data.</text>
</comment>
<gene>
    <name evidence="2" type="ORF">L210DRAFT_3507094</name>
</gene>
<dbReference type="EMBL" id="WHUW01000034">
    <property type="protein sequence ID" value="KAF8433338.1"/>
    <property type="molecule type" value="Genomic_DNA"/>
</dbReference>
<keyword evidence="1" id="KW-0812">Transmembrane</keyword>
<evidence type="ECO:0000256" key="1">
    <source>
        <dbReference type="SAM" id="Phobius"/>
    </source>
</evidence>
<reference evidence="2" key="1">
    <citation type="submission" date="2019-10" db="EMBL/GenBank/DDBJ databases">
        <authorList>
            <consortium name="DOE Joint Genome Institute"/>
            <person name="Kuo A."/>
            <person name="Miyauchi S."/>
            <person name="Kiss E."/>
            <person name="Drula E."/>
            <person name="Kohler A."/>
            <person name="Sanchez-Garcia M."/>
            <person name="Andreopoulos B."/>
            <person name="Barry K.W."/>
            <person name="Bonito G."/>
            <person name="Buee M."/>
            <person name="Carver A."/>
            <person name="Chen C."/>
            <person name="Cichocki N."/>
            <person name="Clum A."/>
            <person name="Culley D."/>
            <person name="Crous P.W."/>
            <person name="Fauchery L."/>
            <person name="Girlanda M."/>
            <person name="Hayes R."/>
            <person name="Keri Z."/>
            <person name="LaButti K."/>
            <person name="Lipzen A."/>
            <person name="Lombard V."/>
            <person name="Magnuson J."/>
            <person name="Maillard F."/>
            <person name="Morin E."/>
            <person name="Murat C."/>
            <person name="Nolan M."/>
            <person name="Ohm R."/>
            <person name="Pangilinan J."/>
            <person name="Pereira M."/>
            <person name="Perotto S."/>
            <person name="Peter M."/>
            <person name="Riley R."/>
            <person name="Sitrit Y."/>
            <person name="Stielow B."/>
            <person name="Szollosi G."/>
            <person name="Zifcakova L."/>
            <person name="Stursova M."/>
            <person name="Spatafora J.W."/>
            <person name="Tedersoo L."/>
            <person name="Vaario L.-M."/>
            <person name="Yamada A."/>
            <person name="Yan M."/>
            <person name="Wang P."/>
            <person name="Xu J."/>
            <person name="Bruns T."/>
            <person name="Baldrian P."/>
            <person name="Vilgalys R."/>
            <person name="Henrissat B."/>
            <person name="Grigoriev I.V."/>
            <person name="Hibbett D."/>
            <person name="Nagy L.G."/>
            <person name="Martin F.M."/>
        </authorList>
    </citation>
    <scope>NUCLEOTIDE SEQUENCE</scope>
    <source>
        <strain evidence="2">BED1</strain>
    </source>
</reference>
<feature type="transmembrane region" description="Helical" evidence="1">
    <location>
        <begin position="179"/>
        <end position="203"/>
    </location>
</feature>
<evidence type="ECO:0000313" key="3">
    <source>
        <dbReference type="Proteomes" id="UP001194468"/>
    </source>
</evidence>
<accession>A0AAD4BK75</accession>